<dbReference type="PROSITE" id="PS50016">
    <property type="entry name" value="ZF_PHD_2"/>
    <property type="match status" value="2"/>
</dbReference>
<evidence type="ECO:0000256" key="2">
    <source>
        <dbReference type="ARBA" id="ARBA00022771"/>
    </source>
</evidence>
<name>A0AAN9IMH2_CROPI</name>
<feature type="compositionally biased region" description="Basic and acidic residues" evidence="5">
    <location>
        <begin position="111"/>
        <end position="124"/>
    </location>
</feature>
<dbReference type="InterPro" id="IPR019786">
    <property type="entry name" value="Zinc_finger_PHD-type_CS"/>
</dbReference>
<sequence length="1488" mass="163630">MTGAGCHPRRDTEEAVEQSSDERLSPCPAGSPPDLPEIADDSAAFGMDYLTQARKALSQRSPFDVAEETSTSAAAAAAVTLPSELANLLNRHGDSHRRRHKKSSHSGGGGEKNKKSSRGGEKARGSNFWSEMEVYFRELTLPDIDTLANASSSVGNLDYRECFLIPRVGVGQDEKLVAPALNLVTSENEKKVSSENAKSSDEDANGVVMKDEDGDVNGTVLKNEDEDDDGNGVVTKNYANGVVMKTEDGFLEMESGDNGAAERDLPQDDENRIISDTSGSLEWLLGCKNKISLTSERPSKKRKLLGGDAGLEKVEMSTPCNEGQRFCDYCGRGDTGSDSNRLITCASCKVVVHQKCYGVEDNVDELWLCSWCKQKGDVDDSENPCVLCPKKCGALKPVDGSVGSVQFAHLFCGLWMPEVYVEDLKKMEPVMNVEEIKENRRKLVCNVCKVKWGACVRCSHGTCRTSFHPLCAREARHRMEVWAKYGGNDVELRAFCLKHSDLHENRSISPSGDSINNGEFTETNDLLVTSLVNDEHCSKIGMQNGGVESNSSPDKLNHNEAQDGGLSDCRLSVHDMLGCDSVQQHNIGVAGRANENFDAPDSLSFPLILKKLIDRGKVDAKDVALEIGISPDRLTANINEAHIAPDVRHKIANWLKAHVYASAFQKGSKVKFKPASASTDEGGDADGSENLPISDSGLLDPVAVKSVPPRRRTVSNIRILKDNKMTCPSEGVTGENGMPVTKIRVGQPDQNPGSLNEAFIPNASEMDLTKSEDFCPAVQGNVDISYKPSISGCVLDENSSACLQNASLLSDQKCPAHPASEPPISGFIKEEAISTYCHPYIKTKLQLVHDGVSLDGIICPREEGNSSLVKTSGASGNSSRQNQQLTCIDISKPGQINTEQLLRARKMELMEFSPEDEVEGELIYYQHKLFQDRVAKKRLTGNLIHNVARSLPQEIDMAHQGRWDSVIVNQYLRDLREAKKQGRKEKRHKEAQAVLAAATAAAAASTRVSSFRKDALDESMQQENLLKLDTLSGRTGACSQPMPRAKETLSRVAVTRTSSEKYSDFGLSTSNVSKEQPKSCDICRRSETMLNPILVCSGCKIAVHLDCYRSVKETMGPWYCELCEDLSSRSSAASTINFWEKPYFVAECALCGGTSGAFRKSSDGQWVHAFCAEWVFESTFRRGQINAVEGVETVRKGADICCICRRKHGVCMKCCYGACRTTFHPSCARSAGLYMNVRTAGGKLQHKAYCERHSLEQKEKAETQKHGIEEFKRMKQIRVELERLRLLCERIVKREKIKRELIQCSHDILAFKRDHVARSMLVHTHFILPDGSSESATTSLKGNTEGNRSCSEAVQRSDDVTVDSSVSAKRRVRVAVSMDTDPKVDDDCSTSQSRYNHNIPDRMKFSGKQIPRRAAATLHNLLEEGGRRSRSKKHAETFGKELVMTLDEACMKNSRLPKGYAYVPADCLSKDKHSDEDVYAGGPVEDDG</sequence>
<evidence type="ECO:0000256" key="5">
    <source>
        <dbReference type="SAM" id="MobiDB-lite"/>
    </source>
</evidence>
<feature type="region of interest" description="Disordered" evidence="5">
    <location>
        <begin position="188"/>
        <end position="216"/>
    </location>
</feature>
<feature type="region of interest" description="Disordered" evidence="5">
    <location>
        <begin position="1"/>
        <end position="43"/>
    </location>
</feature>
<comment type="caution">
    <text evidence="8">The sequence shown here is derived from an EMBL/GenBank/DDBJ whole genome shotgun (WGS) entry which is preliminary data.</text>
</comment>
<organism evidence="8 9">
    <name type="scientific">Crotalaria pallida</name>
    <name type="common">Smooth rattlebox</name>
    <name type="synonym">Crotalaria striata</name>
    <dbReference type="NCBI Taxonomy" id="3830"/>
    <lineage>
        <taxon>Eukaryota</taxon>
        <taxon>Viridiplantae</taxon>
        <taxon>Streptophyta</taxon>
        <taxon>Embryophyta</taxon>
        <taxon>Tracheophyta</taxon>
        <taxon>Spermatophyta</taxon>
        <taxon>Magnoliopsida</taxon>
        <taxon>eudicotyledons</taxon>
        <taxon>Gunneridae</taxon>
        <taxon>Pentapetalae</taxon>
        <taxon>rosids</taxon>
        <taxon>fabids</taxon>
        <taxon>Fabales</taxon>
        <taxon>Fabaceae</taxon>
        <taxon>Papilionoideae</taxon>
        <taxon>50 kb inversion clade</taxon>
        <taxon>genistoids sensu lato</taxon>
        <taxon>core genistoids</taxon>
        <taxon>Crotalarieae</taxon>
        <taxon>Crotalaria</taxon>
    </lineage>
</organism>
<feature type="domain" description="PHD-type" evidence="7">
    <location>
        <begin position="1145"/>
        <end position="1254"/>
    </location>
</feature>
<dbReference type="GO" id="GO:0006357">
    <property type="term" value="P:regulation of transcription by RNA polymerase II"/>
    <property type="evidence" value="ECO:0007669"/>
    <property type="project" value="TreeGrafter"/>
</dbReference>
<dbReference type="Pfam" id="PF13832">
    <property type="entry name" value="zf-HC5HC2H_2"/>
    <property type="match status" value="2"/>
</dbReference>
<dbReference type="InterPro" id="IPR050701">
    <property type="entry name" value="Histone_Mod_Regulator"/>
</dbReference>
<feature type="domain" description="PHD-type" evidence="6">
    <location>
        <begin position="324"/>
        <end position="375"/>
    </location>
</feature>
<evidence type="ECO:0000313" key="9">
    <source>
        <dbReference type="Proteomes" id="UP001372338"/>
    </source>
</evidence>
<dbReference type="InterPro" id="IPR001965">
    <property type="entry name" value="Znf_PHD"/>
</dbReference>
<feature type="region of interest" description="Disordered" evidence="5">
    <location>
        <begin position="91"/>
        <end position="124"/>
    </location>
</feature>
<keyword evidence="3" id="KW-0862">Zinc</keyword>
<dbReference type="PROSITE" id="PS01359">
    <property type="entry name" value="ZF_PHD_1"/>
    <property type="match status" value="2"/>
</dbReference>
<protein>
    <submittedName>
        <fullName evidence="8">Uncharacterized protein</fullName>
    </submittedName>
</protein>
<feature type="region of interest" description="Disordered" evidence="5">
    <location>
        <begin position="542"/>
        <end position="561"/>
    </location>
</feature>
<dbReference type="SMART" id="SM00249">
    <property type="entry name" value="PHD"/>
    <property type="match status" value="4"/>
</dbReference>
<dbReference type="InterPro" id="IPR011011">
    <property type="entry name" value="Znf_FYVE_PHD"/>
</dbReference>
<dbReference type="PANTHER" id="PTHR13793">
    <property type="entry name" value="PHD FINGER PROTEINS"/>
    <property type="match status" value="1"/>
</dbReference>
<dbReference type="CDD" id="cd15571">
    <property type="entry name" value="ePHD"/>
    <property type="match status" value="1"/>
</dbReference>
<evidence type="ECO:0000256" key="1">
    <source>
        <dbReference type="ARBA" id="ARBA00022723"/>
    </source>
</evidence>
<reference evidence="8 9" key="1">
    <citation type="submission" date="2024-01" db="EMBL/GenBank/DDBJ databases">
        <title>The genomes of 5 underutilized Papilionoideae crops provide insights into root nodulation and disease resistanc.</title>
        <authorList>
            <person name="Yuan L."/>
        </authorList>
    </citation>
    <scope>NUCLEOTIDE SEQUENCE [LARGE SCALE GENOMIC DNA]</scope>
    <source>
        <strain evidence="8">ZHUSHIDOU_FW_LH</strain>
        <tissue evidence="8">Leaf</tissue>
    </source>
</reference>
<dbReference type="InterPro" id="IPR034732">
    <property type="entry name" value="EPHD"/>
</dbReference>
<evidence type="ECO:0000259" key="7">
    <source>
        <dbReference type="PROSITE" id="PS51805"/>
    </source>
</evidence>
<dbReference type="InterPro" id="IPR013083">
    <property type="entry name" value="Znf_RING/FYVE/PHD"/>
</dbReference>
<dbReference type="Proteomes" id="UP001372338">
    <property type="component" value="Unassembled WGS sequence"/>
</dbReference>
<dbReference type="EMBL" id="JAYWIO010000002">
    <property type="protein sequence ID" value="KAK7282765.1"/>
    <property type="molecule type" value="Genomic_DNA"/>
</dbReference>
<keyword evidence="9" id="KW-1185">Reference proteome</keyword>
<feature type="compositionally biased region" description="Basic and acidic residues" evidence="5">
    <location>
        <begin position="188"/>
        <end position="201"/>
    </location>
</feature>
<evidence type="ECO:0000256" key="4">
    <source>
        <dbReference type="PROSITE-ProRule" id="PRU00146"/>
    </source>
</evidence>
<feature type="compositionally biased region" description="Basic residues" evidence="5">
    <location>
        <begin position="94"/>
        <end position="104"/>
    </location>
</feature>
<keyword evidence="2 4" id="KW-0863">Zinc-finger</keyword>
<feature type="domain" description="PHD-type" evidence="6">
    <location>
        <begin position="1077"/>
        <end position="1126"/>
    </location>
</feature>
<dbReference type="GO" id="GO:0005634">
    <property type="term" value="C:nucleus"/>
    <property type="evidence" value="ECO:0007669"/>
    <property type="project" value="UniProtKB-ARBA"/>
</dbReference>
<dbReference type="PROSITE" id="PS51805">
    <property type="entry name" value="EPHD"/>
    <property type="match status" value="2"/>
</dbReference>
<dbReference type="Pfam" id="PF13831">
    <property type="entry name" value="PHD_2"/>
    <property type="match status" value="2"/>
</dbReference>
<dbReference type="InterPro" id="IPR019787">
    <property type="entry name" value="Znf_PHD-finger"/>
</dbReference>
<dbReference type="SUPFAM" id="SSF57903">
    <property type="entry name" value="FYVE/PHD zinc finger"/>
    <property type="match status" value="2"/>
</dbReference>
<evidence type="ECO:0000313" key="8">
    <source>
        <dbReference type="EMBL" id="KAK7282765.1"/>
    </source>
</evidence>
<accession>A0AAN9IMH2</accession>
<proteinExistence type="predicted"/>
<feature type="region of interest" description="Disordered" evidence="5">
    <location>
        <begin position="1332"/>
        <end position="1357"/>
    </location>
</feature>
<evidence type="ECO:0000256" key="3">
    <source>
        <dbReference type="ARBA" id="ARBA00022833"/>
    </source>
</evidence>
<dbReference type="GO" id="GO:0008270">
    <property type="term" value="F:zinc ion binding"/>
    <property type="evidence" value="ECO:0007669"/>
    <property type="project" value="UniProtKB-KW"/>
</dbReference>
<dbReference type="Gene3D" id="3.30.40.10">
    <property type="entry name" value="Zinc/RING finger domain, C3HC4 (zinc finger)"/>
    <property type="match status" value="4"/>
</dbReference>
<feature type="domain" description="PHD-type" evidence="7">
    <location>
        <begin position="382"/>
        <end position="500"/>
    </location>
</feature>
<evidence type="ECO:0000259" key="6">
    <source>
        <dbReference type="PROSITE" id="PS50016"/>
    </source>
</evidence>
<feature type="compositionally biased region" description="Polar residues" evidence="5">
    <location>
        <begin position="1332"/>
        <end position="1354"/>
    </location>
</feature>
<keyword evidence="1" id="KW-0479">Metal-binding</keyword>
<gene>
    <name evidence="8" type="ORF">RIF29_11801</name>
</gene>
<feature type="region of interest" description="Disordered" evidence="5">
    <location>
        <begin position="671"/>
        <end position="696"/>
    </location>
</feature>
<dbReference type="PANTHER" id="PTHR13793:SF161">
    <property type="entry name" value="PHD-ZINC-FINGER-LIKE DOMAIN PROTEIN"/>
    <property type="match status" value="1"/>
</dbReference>